<comment type="caution">
    <text evidence="1">The sequence shown here is derived from an EMBL/GenBank/DDBJ whole genome shotgun (WGS) entry which is preliminary data.</text>
</comment>
<proteinExistence type="predicted"/>
<gene>
    <name evidence="1" type="ORF">VNO77_44729</name>
</gene>
<reference evidence="1 2" key="1">
    <citation type="submission" date="2024-01" db="EMBL/GenBank/DDBJ databases">
        <title>The genomes of 5 underutilized Papilionoideae crops provide insights into root nodulation and disease resistanc.</title>
        <authorList>
            <person name="Jiang F."/>
        </authorList>
    </citation>
    <scope>NUCLEOTIDE SEQUENCE [LARGE SCALE GENOMIC DNA]</scope>
    <source>
        <strain evidence="1">LVBAO_FW01</strain>
        <tissue evidence="1">Leaves</tissue>
    </source>
</reference>
<name>A0AAN9JXJ3_CANGL</name>
<sequence length="119" mass="13129">MESLGNQWKNTSLEQAVSALASSSRWPKRYGAISKGENQHGRPKIGRVWPILQVVISMGRRKTLTAAEVGSIWFWLWLKTLPTASRINLHQGWCSQAHVRGLAGSGHVPGRGHACSDKC</sequence>
<accession>A0AAN9JXJ3</accession>
<dbReference type="EMBL" id="JAYMYQ010000011">
    <property type="protein sequence ID" value="KAK7306773.1"/>
    <property type="molecule type" value="Genomic_DNA"/>
</dbReference>
<keyword evidence="2" id="KW-1185">Reference proteome</keyword>
<dbReference type="AlphaFoldDB" id="A0AAN9JXJ3"/>
<evidence type="ECO:0000313" key="1">
    <source>
        <dbReference type="EMBL" id="KAK7306773.1"/>
    </source>
</evidence>
<protein>
    <submittedName>
        <fullName evidence="1">Uncharacterized protein</fullName>
    </submittedName>
</protein>
<organism evidence="1 2">
    <name type="scientific">Canavalia gladiata</name>
    <name type="common">Sword bean</name>
    <name type="synonym">Dolichos gladiatus</name>
    <dbReference type="NCBI Taxonomy" id="3824"/>
    <lineage>
        <taxon>Eukaryota</taxon>
        <taxon>Viridiplantae</taxon>
        <taxon>Streptophyta</taxon>
        <taxon>Embryophyta</taxon>
        <taxon>Tracheophyta</taxon>
        <taxon>Spermatophyta</taxon>
        <taxon>Magnoliopsida</taxon>
        <taxon>eudicotyledons</taxon>
        <taxon>Gunneridae</taxon>
        <taxon>Pentapetalae</taxon>
        <taxon>rosids</taxon>
        <taxon>fabids</taxon>
        <taxon>Fabales</taxon>
        <taxon>Fabaceae</taxon>
        <taxon>Papilionoideae</taxon>
        <taxon>50 kb inversion clade</taxon>
        <taxon>NPAAA clade</taxon>
        <taxon>indigoferoid/millettioid clade</taxon>
        <taxon>Phaseoleae</taxon>
        <taxon>Canavalia</taxon>
    </lineage>
</organism>
<dbReference type="Proteomes" id="UP001367508">
    <property type="component" value="Unassembled WGS sequence"/>
</dbReference>
<evidence type="ECO:0000313" key="2">
    <source>
        <dbReference type="Proteomes" id="UP001367508"/>
    </source>
</evidence>